<comment type="caution">
    <text evidence="16">The sequence shown here is derived from an EMBL/GenBank/DDBJ whole genome shotgun (WGS) entry which is preliminary data.</text>
</comment>
<evidence type="ECO:0000256" key="7">
    <source>
        <dbReference type="ARBA" id="ARBA00013053"/>
    </source>
</evidence>
<evidence type="ECO:0000256" key="8">
    <source>
        <dbReference type="ARBA" id="ARBA00014472"/>
    </source>
</evidence>
<dbReference type="InterPro" id="IPR036038">
    <property type="entry name" value="Aminotransferase-like"/>
</dbReference>
<evidence type="ECO:0000256" key="10">
    <source>
        <dbReference type="ARBA" id="ARBA00023304"/>
    </source>
</evidence>
<comment type="function">
    <text evidence="2">Acts on leucine, isoleucine and valine.</text>
</comment>
<evidence type="ECO:0000256" key="5">
    <source>
        <dbReference type="ARBA" id="ARBA00005072"/>
    </source>
</evidence>
<accession>A0ABV2N0C6</accession>
<keyword evidence="16" id="KW-0032">Aminotransferase</keyword>
<comment type="catalytic activity">
    <reaction evidence="11">
        <text>L-valine + 2-oxoglutarate = 3-methyl-2-oxobutanoate + L-glutamate</text>
        <dbReference type="Rhea" id="RHEA:24813"/>
        <dbReference type="ChEBI" id="CHEBI:11851"/>
        <dbReference type="ChEBI" id="CHEBI:16810"/>
        <dbReference type="ChEBI" id="CHEBI:29985"/>
        <dbReference type="ChEBI" id="CHEBI:57762"/>
        <dbReference type="EC" id="2.6.1.42"/>
    </reaction>
</comment>
<gene>
    <name evidence="16" type="ORF">ABID37_002729</name>
</gene>
<dbReference type="InterPro" id="IPR018300">
    <property type="entry name" value="Aminotrans_IV_CS"/>
</dbReference>
<dbReference type="Gene3D" id="3.30.470.10">
    <property type="match status" value="1"/>
</dbReference>
<evidence type="ECO:0000256" key="13">
    <source>
        <dbReference type="ARBA" id="ARBA00049229"/>
    </source>
</evidence>
<evidence type="ECO:0000256" key="1">
    <source>
        <dbReference type="ARBA" id="ARBA00001933"/>
    </source>
</evidence>
<keyword evidence="17" id="KW-1185">Reference proteome</keyword>
<dbReference type="PROSITE" id="PS00770">
    <property type="entry name" value="AA_TRANSFER_CLASS_4"/>
    <property type="match status" value="1"/>
</dbReference>
<evidence type="ECO:0000256" key="15">
    <source>
        <dbReference type="RuleBase" id="RU004516"/>
    </source>
</evidence>
<comment type="cofactor">
    <cofactor evidence="1 15">
        <name>pyridoxal 5'-phosphate</name>
        <dbReference type="ChEBI" id="CHEBI:597326"/>
    </cofactor>
</comment>
<dbReference type="PANTHER" id="PTHR42743">
    <property type="entry name" value="AMINO-ACID AMINOTRANSFERASE"/>
    <property type="match status" value="1"/>
</dbReference>
<dbReference type="InterPro" id="IPR001544">
    <property type="entry name" value="Aminotrans_IV"/>
</dbReference>
<comment type="pathway">
    <text evidence="3">Amino-acid biosynthesis; L-isoleucine biosynthesis; L-isoleucine from 2-oxobutanoate: step 4/4.</text>
</comment>
<comment type="pathway">
    <text evidence="5">Amino-acid biosynthesis; L-leucine biosynthesis; L-leucine from 3-methyl-2-oxobutanoate: step 4/4.</text>
</comment>
<dbReference type="SUPFAM" id="SSF56752">
    <property type="entry name" value="D-aminoacid aminotransferase-like PLP-dependent enzymes"/>
    <property type="match status" value="1"/>
</dbReference>
<evidence type="ECO:0000256" key="6">
    <source>
        <dbReference type="ARBA" id="ARBA00009320"/>
    </source>
</evidence>
<dbReference type="Proteomes" id="UP001549076">
    <property type="component" value="Unassembled WGS sequence"/>
</dbReference>
<dbReference type="Gene3D" id="3.20.10.10">
    <property type="entry name" value="D-amino Acid Aminotransferase, subunit A, domain 2"/>
    <property type="match status" value="1"/>
</dbReference>
<dbReference type="InterPro" id="IPR043132">
    <property type="entry name" value="BCAT-like_C"/>
</dbReference>
<dbReference type="InterPro" id="IPR050571">
    <property type="entry name" value="Class-IV_PLP-Dep_Aminotrnsfr"/>
</dbReference>
<comment type="similarity">
    <text evidence="6 14">Belongs to the class-IV pyridoxal-phosphate-dependent aminotransferase family.</text>
</comment>
<evidence type="ECO:0000313" key="17">
    <source>
        <dbReference type="Proteomes" id="UP001549076"/>
    </source>
</evidence>
<organism evidence="16 17">
    <name type="scientific">Aquamicrobium terrae</name>
    <dbReference type="NCBI Taxonomy" id="1324945"/>
    <lineage>
        <taxon>Bacteria</taxon>
        <taxon>Pseudomonadati</taxon>
        <taxon>Pseudomonadota</taxon>
        <taxon>Alphaproteobacteria</taxon>
        <taxon>Hyphomicrobiales</taxon>
        <taxon>Phyllobacteriaceae</taxon>
        <taxon>Aquamicrobium</taxon>
    </lineage>
</organism>
<evidence type="ECO:0000256" key="14">
    <source>
        <dbReference type="RuleBase" id="RU004106"/>
    </source>
</evidence>
<dbReference type="EC" id="2.6.1.42" evidence="7"/>
<name>A0ABV2N0C6_9HYPH</name>
<dbReference type="InterPro" id="IPR043131">
    <property type="entry name" value="BCAT-like_N"/>
</dbReference>
<comment type="catalytic activity">
    <reaction evidence="12">
        <text>L-isoleucine + 2-oxoglutarate = (S)-3-methyl-2-oxopentanoate + L-glutamate</text>
        <dbReference type="Rhea" id="RHEA:24801"/>
        <dbReference type="ChEBI" id="CHEBI:16810"/>
        <dbReference type="ChEBI" id="CHEBI:29985"/>
        <dbReference type="ChEBI" id="CHEBI:35146"/>
        <dbReference type="ChEBI" id="CHEBI:58045"/>
        <dbReference type="EC" id="2.6.1.42"/>
    </reaction>
</comment>
<evidence type="ECO:0000256" key="11">
    <source>
        <dbReference type="ARBA" id="ARBA00048212"/>
    </source>
</evidence>
<keyword evidence="16" id="KW-0808">Transferase</keyword>
<evidence type="ECO:0000313" key="16">
    <source>
        <dbReference type="EMBL" id="MET3792512.1"/>
    </source>
</evidence>
<dbReference type="PANTHER" id="PTHR42743:SF11">
    <property type="entry name" value="AMINODEOXYCHORISMATE LYASE"/>
    <property type="match status" value="1"/>
</dbReference>
<dbReference type="Pfam" id="PF01063">
    <property type="entry name" value="Aminotran_4"/>
    <property type="match status" value="1"/>
</dbReference>
<proteinExistence type="inferred from homology"/>
<keyword evidence="10" id="KW-0028">Amino-acid biosynthesis</keyword>
<dbReference type="GO" id="GO:0004084">
    <property type="term" value="F:branched-chain-amino-acid transaminase activity"/>
    <property type="evidence" value="ECO:0007669"/>
    <property type="project" value="UniProtKB-EC"/>
</dbReference>
<keyword evidence="10" id="KW-0100">Branched-chain amino acid biosynthesis</keyword>
<keyword evidence="9 15" id="KW-0663">Pyridoxal phosphate</keyword>
<comment type="catalytic activity">
    <reaction evidence="13">
        <text>L-leucine + 2-oxoglutarate = 4-methyl-2-oxopentanoate + L-glutamate</text>
        <dbReference type="Rhea" id="RHEA:18321"/>
        <dbReference type="ChEBI" id="CHEBI:16810"/>
        <dbReference type="ChEBI" id="CHEBI:17865"/>
        <dbReference type="ChEBI" id="CHEBI:29985"/>
        <dbReference type="ChEBI" id="CHEBI:57427"/>
        <dbReference type="EC" id="2.6.1.42"/>
    </reaction>
</comment>
<sequence>MSDLIGYCDGELKPMSAAKIHVLDRGFRFGDAVFDSARTVRHRVYKSREHLIRLMHSATATHIEIAETLDELDTICQQVAEANSHILAENDEIWITPIVTRGPLNRDAPFSNGPATLVVAAERLNFSRYAENYRTGASLLTPAVRAIPAQCIDSRIKAISRLQYGLAEAEVKKLDTSAAPLMLDLDGNATETTGANFFCVRHGELMTAPDRDVLNGISRATVFDLAQKLQIPVRRCKLPLFDVLAADEAFTTGTSFCMQPVTRINGQKIGSGAPGQITLSLLDAWSAEIGLDIAAQALSHVRA</sequence>
<evidence type="ECO:0000256" key="12">
    <source>
        <dbReference type="ARBA" id="ARBA00048798"/>
    </source>
</evidence>
<evidence type="ECO:0000256" key="9">
    <source>
        <dbReference type="ARBA" id="ARBA00022898"/>
    </source>
</evidence>
<dbReference type="EMBL" id="JBEPML010000008">
    <property type="protein sequence ID" value="MET3792512.1"/>
    <property type="molecule type" value="Genomic_DNA"/>
</dbReference>
<dbReference type="RefSeq" id="WP_354195591.1">
    <property type="nucleotide sequence ID" value="NZ_JBEPML010000008.1"/>
</dbReference>
<reference evidence="16 17" key="1">
    <citation type="submission" date="2024-06" db="EMBL/GenBank/DDBJ databases">
        <title>Genomic Encyclopedia of Type Strains, Phase IV (KMG-IV): sequencing the most valuable type-strain genomes for metagenomic binning, comparative biology and taxonomic classification.</title>
        <authorList>
            <person name="Goeker M."/>
        </authorList>
    </citation>
    <scope>NUCLEOTIDE SEQUENCE [LARGE SCALE GENOMIC DNA]</scope>
    <source>
        <strain evidence="16 17">DSM 27865</strain>
    </source>
</reference>
<evidence type="ECO:0000256" key="3">
    <source>
        <dbReference type="ARBA" id="ARBA00004824"/>
    </source>
</evidence>
<comment type="pathway">
    <text evidence="4">Amino-acid biosynthesis; L-valine biosynthesis; L-valine from pyruvate: step 4/4.</text>
</comment>
<evidence type="ECO:0000256" key="4">
    <source>
        <dbReference type="ARBA" id="ARBA00004931"/>
    </source>
</evidence>
<protein>
    <recommendedName>
        <fullName evidence="8">Probable branched-chain-amino-acid aminotransferase</fullName>
        <ecNumber evidence="7">2.6.1.42</ecNumber>
    </recommendedName>
</protein>
<evidence type="ECO:0000256" key="2">
    <source>
        <dbReference type="ARBA" id="ARBA00003109"/>
    </source>
</evidence>